<accession>A0A7T0HYZ5</accession>
<gene>
    <name evidence="2" type="ORF">F126LOC_010240</name>
    <name evidence="1" type="ORF">H4F48_03040</name>
</gene>
<dbReference type="EMBL" id="JACGET010000003">
    <property type="protein sequence ID" value="MBN3105050.1"/>
    <property type="molecule type" value="Genomic_DNA"/>
</dbReference>
<name>A0A7T0HYZ5_9GAMM</name>
<sequence length="227" mass="26460">MAKSSLKKNDLIYWPAICSIMKKCDSFLLNLKINKGGEGFLKKWRHVLAIGTLAIKFGRFDYSLTDLTHIEFDDDFLKKILTCWKEINKIDQSFVKINSRKLNKSNLILILKYLSSTFEIKSFECVERRNILNETFFNDGVKNNKKKRALTEDFILLVEKTLPKQPWKPGMHREVMKELDCTNQELHHAMTLLIGRGKLFKQQGGVLYDLNNVIVGYDKERLDKAPE</sequence>
<organism evidence="2 3">
    <name type="scientific">Pectobacterium brasiliense</name>
    <dbReference type="NCBI Taxonomy" id="180957"/>
    <lineage>
        <taxon>Bacteria</taxon>
        <taxon>Pseudomonadati</taxon>
        <taxon>Pseudomonadota</taxon>
        <taxon>Gammaproteobacteria</taxon>
        <taxon>Enterobacterales</taxon>
        <taxon>Pectobacteriaceae</taxon>
        <taxon>Pectobacterium</taxon>
    </lineage>
</organism>
<dbReference type="RefSeq" id="WP_127110956.1">
    <property type="nucleotide sequence ID" value="NZ_BSWF01000007.1"/>
</dbReference>
<proteinExistence type="predicted"/>
<protein>
    <submittedName>
        <fullName evidence="2">Uncharacterized protein</fullName>
    </submittedName>
</protein>
<evidence type="ECO:0000313" key="1">
    <source>
        <dbReference type="EMBL" id="MBN3105050.1"/>
    </source>
</evidence>
<dbReference type="AlphaFoldDB" id="A0A7T0HYZ5"/>
<evidence type="ECO:0000313" key="2">
    <source>
        <dbReference type="EMBL" id="QPK26115.1"/>
    </source>
</evidence>
<reference evidence="1 4" key="1">
    <citation type="submission" date="2020-07" db="EMBL/GenBank/DDBJ databases">
        <title>A pangenomic view of the genus Pectobacterium provides insights into genome organization, phylogeny, and virulence.</title>
        <authorList>
            <person name="Jonkheer E."/>
            <person name="Brankovics B."/>
            <person name="Houwers I."/>
            <person name="Van Der Wolf J."/>
            <person name="Bonants P."/>
            <person name="Vreeburg R."/>
            <person name="Bollema R."/>
            <person name="De Haan J."/>
            <person name="Berke L."/>
            <person name="De Ridder D."/>
            <person name="Smit S."/>
            <person name="Van Der Lee T.A.J."/>
        </authorList>
    </citation>
    <scope>NUCLEOTIDE SEQUENCE [LARGE SCALE GENOMIC DNA]</scope>
    <source>
        <strain evidence="1 4">NAK:384</strain>
    </source>
</reference>
<dbReference type="Proteomes" id="UP000269351">
    <property type="component" value="Chromosome"/>
</dbReference>
<keyword evidence="4" id="KW-1185">Reference proteome</keyword>
<evidence type="ECO:0000313" key="4">
    <source>
        <dbReference type="Proteomes" id="UP000762586"/>
    </source>
</evidence>
<evidence type="ECO:0000313" key="3">
    <source>
        <dbReference type="Proteomes" id="UP000269351"/>
    </source>
</evidence>
<dbReference type="Proteomes" id="UP000762586">
    <property type="component" value="Unassembled WGS sequence"/>
</dbReference>
<dbReference type="EMBL" id="CP065031">
    <property type="protein sequence ID" value="QPK26115.1"/>
    <property type="molecule type" value="Genomic_DNA"/>
</dbReference>
<reference evidence="2 3" key="2">
    <citation type="submission" date="2020-11" db="EMBL/GenBank/DDBJ databases">
        <title>Complete genome sequence of Pectobacterium brasiliense strain F126.</title>
        <authorList>
            <person name="Miroshnikov K."/>
            <person name="Vo T.N.H."/>
            <person name="Khodykina M.V."/>
            <person name="Kabanova A.P."/>
            <person name="Shneider M."/>
            <person name="Korzhenkov A."/>
            <person name="Toschakov S.V."/>
            <person name="Miroshnikov K.A."/>
            <person name="Ignatov A.N."/>
            <person name="Mikhailova Y.V."/>
            <person name="Shelenkov A."/>
            <person name="Yanushevich Y.G."/>
            <person name="Evseev P.V."/>
        </authorList>
    </citation>
    <scope>NUCLEOTIDE SEQUENCE [LARGE SCALE GENOMIC DNA]</scope>
    <source>
        <strain evidence="2 3">F126</strain>
    </source>
</reference>